<feature type="signal peptide" evidence="1">
    <location>
        <begin position="1"/>
        <end position="19"/>
    </location>
</feature>
<dbReference type="Proteomes" id="UP001497045">
    <property type="component" value="Unassembled WGS sequence"/>
</dbReference>
<evidence type="ECO:0000313" key="3">
    <source>
        <dbReference type="Proteomes" id="UP001497045"/>
    </source>
</evidence>
<gene>
    <name evidence="2" type="ORF">AAEO60_00865</name>
</gene>
<evidence type="ECO:0000256" key="1">
    <source>
        <dbReference type="SAM" id="SignalP"/>
    </source>
</evidence>
<dbReference type="RefSeq" id="WP_341671750.1">
    <property type="nucleotide sequence ID" value="NZ_JBBYHV010000001.1"/>
</dbReference>
<feature type="chain" id="PRO_5045688163" description="Lipoprotein" evidence="1">
    <location>
        <begin position="20"/>
        <end position="119"/>
    </location>
</feature>
<keyword evidence="3" id="KW-1185">Reference proteome</keyword>
<dbReference type="EMBL" id="JBBYHV010000001">
    <property type="protein sequence ID" value="MEL1249215.1"/>
    <property type="molecule type" value="Genomic_DNA"/>
</dbReference>
<proteinExistence type="predicted"/>
<evidence type="ECO:0000313" key="2">
    <source>
        <dbReference type="EMBL" id="MEL1249215.1"/>
    </source>
</evidence>
<sequence>MNVPISKAAIGLTLGMALAACSSGVDMAKTEMTDSCVNSSGGRLTEGECSCMTDRAFAELNSEELAFVDDVYSLPPGTPDSEAAEMIGMDQGEFNRLSRSFASKIGSSAIGAAMECVAS</sequence>
<keyword evidence="1" id="KW-0732">Signal</keyword>
<evidence type="ECO:0008006" key="4">
    <source>
        <dbReference type="Google" id="ProtNLM"/>
    </source>
</evidence>
<protein>
    <recommendedName>
        <fullName evidence="4">Lipoprotein</fullName>
    </recommendedName>
</protein>
<organism evidence="2 3">
    <name type="scientific">Aurantiacibacter gilvus</name>
    <dbReference type="NCBI Taxonomy" id="3139141"/>
    <lineage>
        <taxon>Bacteria</taxon>
        <taxon>Pseudomonadati</taxon>
        <taxon>Pseudomonadota</taxon>
        <taxon>Alphaproteobacteria</taxon>
        <taxon>Sphingomonadales</taxon>
        <taxon>Erythrobacteraceae</taxon>
        <taxon>Aurantiacibacter</taxon>
    </lineage>
</organism>
<dbReference type="PROSITE" id="PS51257">
    <property type="entry name" value="PROKAR_LIPOPROTEIN"/>
    <property type="match status" value="1"/>
</dbReference>
<accession>A0ABU9I9W9</accession>
<reference evidence="2 3" key="1">
    <citation type="submission" date="2024-04" db="EMBL/GenBank/DDBJ databases">
        <title>Aurantiacibacter sp. DGU6 16S ribosomal RNA gene Genome sequencing and assembly.</title>
        <authorList>
            <person name="Park S."/>
        </authorList>
    </citation>
    <scope>NUCLEOTIDE SEQUENCE [LARGE SCALE GENOMIC DNA]</scope>
    <source>
        <strain evidence="2 3">DGU6</strain>
    </source>
</reference>
<comment type="caution">
    <text evidence="2">The sequence shown here is derived from an EMBL/GenBank/DDBJ whole genome shotgun (WGS) entry which is preliminary data.</text>
</comment>
<name>A0ABU9I9W9_9SPHN</name>